<gene>
    <name evidence="1" type="ORF">CC80DRAFT_294079</name>
</gene>
<reference evidence="1" key="1">
    <citation type="journal article" date="2020" name="Stud. Mycol.">
        <title>101 Dothideomycetes genomes: a test case for predicting lifestyles and emergence of pathogens.</title>
        <authorList>
            <person name="Haridas S."/>
            <person name="Albert R."/>
            <person name="Binder M."/>
            <person name="Bloem J."/>
            <person name="Labutti K."/>
            <person name="Salamov A."/>
            <person name="Andreopoulos B."/>
            <person name="Baker S."/>
            <person name="Barry K."/>
            <person name="Bills G."/>
            <person name="Bluhm B."/>
            <person name="Cannon C."/>
            <person name="Castanera R."/>
            <person name="Culley D."/>
            <person name="Daum C."/>
            <person name="Ezra D."/>
            <person name="Gonzalez J."/>
            <person name="Henrissat B."/>
            <person name="Kuo A."/>
            <person name="Liang C."/>
            <person name="Lipzen A."/>
            <person name="Lutzoni F."/>
            <person name="Magnuson J."/>
            <person name="Mondo S."/>
            <person name="Nolan M."/>
            <person name="Ohm R."/>
            <person name="Pangilinan J."/>
            <person name="Park H.-J."/>
            <person name="Ramirez L."/>
            <person name="Alfaro M."/>
            <person name="Sun H."/>
            <person name="Tritt A."/>
            <person name="Yoshinaga Y."/>
            <person name="Zwiers L.-H."/>
            <person name="Turgeon B."/>
            <person name="Goodwin S."/>
            <person name="Spatafora J."/>
            <person name="Crous P."/>
            <person name="Grigoriev I."/>
        </authorList>
    </citation>
    <scope>NUCLEOTIDE SEQUENCE</scope>
    <source>
        <strain evidence="1">CBS 675.92</strain>
    </source>
</reference>
<keyword evidence="2" id="KW-1185">Reference proteome</keyword>
<dbReference type="OrthoDB" id="5358702at2759"/>
<proteinExistence type="predicted"/>
<protein>
    <submittedName>
        <fullName evidence="1">Uncharacterized protein</fullName>
    </submittedName>
</protein>
<name>A0A6A5U7Y5_9PLEO</name>
<accession>A0A6A5U7Y5</accession>
<evidence type="ECO:0000313" key="1">
    <source>
        <dbReference type="EMBL" id="KAF1960450.1"/>
    </source>
</evidence>
<dbReference type="EMBL" id="ML976983">
    <property type="protein sequence ID" value="KAF1960450.1"/>
    <property type="molecule type" value="Genomic_DNA"/>
</dbReference>
<organism evidence="1 2">
    <name type="scientific">Byssothecium circinans</name>
    <dbReference type="NCBI Taxonomy" id="147558"/>
    <lineage>
        <taxon>Eukaryota</taxon>
        <taxon>Fungi</taxon>
        <taxon>Dikarya</taxon>
        <taxon>Ascomycota</taxon>
        <taxon>Pezizomycotina</taxon>
        <taxon>Dothideomycetes</taxon>
        <taxon>Pleosporomycetidae</taxon>
        <taxon>Pleosporales</taxon>
        <taxon>Massarineae</taxon>
        <taxon>Massarinaceae</taxon>
        <taxon>Byssothecium</taxon>
    </lineage>
</organism>
<dbReference type="AlphaFoldDB" id="A0A6A5U7Y5"/>
<sequence length="109" mass="12204">MTTSPPSNADLQTLAYNNLNTFFTAHQDAPVEIEILLPCFEPEDGLSMQDGPNIGIPKEILVLAFLEARARFFRALSRNQEDEVHVYSQVRSFLRKSTLMYLVGDVASA</sequence>
<dbReference type="Proteomes" id="UP000800035">
    <property type="component" value="Unassembled WGS sequence"/>
</dbReference>
<evidence type="ECO:0000313" key="2">
    <source>
        <dbReference type="Proteomes" id="UP000800035"/>
    </source>
</evidence>